<dbReference type="PROSITE" id="PS50920">
    <property type="entry name" value="SOLCAR"/>
    <property type="match status" value="2"/>
</dbReference>
<evidence type="ECO:0008006" key="14">
    <source>
        <dbReference type="Google" id="ProtNLM"/>
    </source>
</evidence>
<evidence type="ECO:0000256" key="4">
    <source>
        <dbReference type="ARBA" id="ARBA00022692"/>
    </source>
</evidence>
<dbReference type="GO" id="GO:0016020">
    <property type="term" value="C:membrane"/>
    <property type="evidence" value="ECO:0007669"/>
    <property type="project" value="UniProtKB-SubCell"/>
</dbReference>
<keyword evidence="3 10" id="KW-0813">Transport</keyword>
<dbReference type="PANTHER" id="PTHR45667">
    <property type="entry name" value="S-ADENOSYLMETHIONINE MITOCHONDRIAL CARRIER PROTEIN"/>
    <property type="match status" value="1"/>
</dbReference>
<dbReference type="OrthoDB" id="2405412at2759"/>
<evidence type="ECO:0000256" key="10">
    <source>
        <dbReference type="RuleBase" id="RU000488"/>
    </source>
</evidence>
<feature type="transmembrane region" description="Helical" evidence="11">
    <location>
        <begin position="154"/>
        <end position="177"/>
    </location>
</feature>
<feature type="repeat" description="Solcar" evidence="9">
    <location>
        <begin position="195"/>
        <end position="296"/>
    </location>
</feature>
<comment type="caution">
    <text evidence="12">The sequence shown here is derived from an EMBL/GenBank/DDBJ whole genome shotgun (WGS) entry which is preliminary data.</text>
</comment>
<gene>
    <name evidence="12" type="ORF">PSALAMII_LOCUS3821</name>
</gene>
<dbReference type="Proteomes" id="UP001152649">
    <property type="component" value="Unassembled WGS sequence"/>
</dbReference>
<name>A0A9W4NCH3_9EURO</name>
<feature type="repeat" description="Solcar" evidence="9">
    <location>
        <begin position="3"/>
        <end position="85"/>
    </location>
</feature>
<feature type="transmembrane region" description="Helical" evidence="11">
    <location>
        <begin position="197"/>
        <end position="216"/>
    </location>
</feature>
<comment type="similarity">
    <text evidence="2 10">Belongs to the mitochondrial carrier (TC 2.A.29) family.</text>
</comment>
<keyword evidence="8 9" id="KW-0472">Membrane</keyword>
<dbReference type="InterPro" id="IPR023395">
    <property type="entry name" value="MCP_dom_sf"/>
</dbReference>
<keyword evidence="13" id="KW-1185">Reference proteome</keyword>
<evidence type="ECO:0000256" key="9">
    <source>
        <dbReference type="PROSITE-ProRule" id="PRU00282"/>
    </source>
</evidence>
<keyword evidence="5" id="KW-0677">Repeat</keyword>
<keyword evidence="6" id="KW-0999">Mitochondrion inner membrane</keyword>
<evidence type="ECO:0000313" key="12">
    <source>
        <dbReference type="EMBL" id="CAG8361501.1"/>
    </source>
</evidence>
<keyword evidence="4 9" id="KW-0812">Transmembrane</keyword>
<evidence type="ECO:0000256" key="8">
    <source>
        <dbReference type="ARBA" id="ARBA00023136"/>
    </source>
</evidence>
<comment type="subcellular location">
    <subcellularLocation>
        <location evidence="1">Membrane</location>
        <topology evidence="1">Multi-pass membrane protein</topology>
    </subcellularLocation>
</comment>
<dbReference type="EMBL" id="CAJVPG010000144">
    <property type="protein sequence ID" value="CAG8361501.1"/>
    <property type="molecule type" value="Genomic_DNA"/>
</dbReference>
<evidence type="ECO:0000256" key="1">
    <source>
        <dbReference type="ARBA" id="ARBA00004141"/>
    </source>
</evidence>
<evidence type="ECO:0000313" key="13">
    <source>
        <dbReference type="Proteomes" id="UP001152649"/>
    </source>
</evidence>
<organism evidence="12 13">
    <name type="scientific">Penicillium salamii</name>
    <dbReference type="NCBI Taxonomy" id="1612424"/>
    <lineage>
        <taxon>Eukaryota</taxon>
        <taxon>Fungi</taxon>
        <taxon>Dikarya</taxon>
        <taxon>Ascomycota</taxon>
        <taxon>Pezizomycotina</taxon>
        <taxon>Eurotiomycetes</taxon>
        <taxon>Eurotiomycetidae</taxon>
        <taxon>Eurotiales</taxon>
        <taxon>Aspergillaceae</taxon>
        <taxon>Penicillium</taxon>
    </lineage>
</organism>
<sequence>MSINTTDITLAAIIAALASEVVIHPMDTIVTRMQSARYTQIYKHVNGTISRSLFTGLYQGFGPTLIAGTIGSAAFFTTYEATKSAFEDAQAAGYFPGVPRPVGHIASSAVAELLASAILNPAEVLKQNAQVLQPKAGESPIIEMLRRLRGRPSALWAGYTTLVASQMPGICLTFALYETFKESLLEKQSGSETGSQLQAIVLSACTAGAIASFPFVPIDVVKTRMRLAVGERTTDIQQSPKGGKGLSTRVSAFSVAGNILCKEGIAGLFRGSVMTCVAGVVGSGLYIGCYEGSKLYLFAQT</sequence>
<evidence type="ECO:0000256" key="6">
    <source>
        <dbReference type="ARBA" id="ARBA00022792"/>
    </source>
</evidence>
<reference evidence="12" key="1">
    <citation type="submission" date="2021-07" db="EMBL/GenBank/DDBJ databases">
        <authorList>
            <person name="Branca A.L. A."/>
        </authorList>
    </citation>
    <scope>NUCLEOTIDE SEQUENCE</scope>
</reference>
<protein>
    <recommendedName>
        <fullName evidence="14">Mitochondrial thiamine pyrophosphate carrier 1</fullName>
    </recommendedName>
</protein>
<accession>A0A9W4NCH3</accession>
<dbReference type="InterPro" id="IPR018108">
    <property type="entry name" value="MCP_transmembrane"/>
</dbReference>
<evidence type="ECO:0000256" key="2">
    <source>
        <dbReference type="ARBA" id="ARBA00006375"/>
    </source>
</evidence>
<evidence type="ECO:0000256" key="11">
    <source>
        <dbReference type="SAM" id="Phobius"/>
    </source>
</evidence>
<evidence type="ECO:0000256" key="5">
    <source>
        <dbReference type="ARBA" id="ARBA00022737"/>
    </source>
</evidence>
<dbReference type="SUPFAM" id="SSF103506">
    <property type="entry name" value="Mitochondrial carrier"/>
    <property type="match status" value="1"/>
</dbReference>
<keyword evidence="7 11" id="KW-1133">Transmembrane helix</keyword>
<proteinExistence type="inferred from homology"/>
<dbReference type="AlphaFoldDB" id="A0A9W4NCH3"/>
<dbReference type="Pfam" id="PF00153">
    <property type="entry name" value="Mito_carr"/>
    <property type="match status" value="3"/>
</dbReference>
<dbReference type="Gene3D" id="1.50.40.10">
    <property type="entry name" value="Mitochondrial carrier domain"/>
    <property type="match status" value="2"/>
</dbReference>
<keyword evidence="6" id="KW-0496">Mitochondrion</keyword>
<evidence type="ECO:0000256" key="3">
    <source>
        <dbReference type="ARBA" id="ARBA00022448"/>
    </source>
</evidence>
<evidence type="ECO:0000256" key="7">
    <source>
        <dbReference type="ARBA" id="ARBA00022989"/>
    </source>
</evidence>